<organism evidence="1 2">
    <name type="scientific">Nitrospira tepida</name>
    <dbReference type="NCBI Taxonomy" id="2973512"/>
    <lineage>
        <taxon>Bacteria</taxon>
        <taxon>Pseudomonadati</taxon>
        <taxon>Nitrospirota</taxon>
        <taxon>Nitrospiria</taxon>
        <taxon>Nitrospirales</taxon>
        <taxon>Nitrospiraceae</taxon>
        <taxon>Nitrospira</taxon>
    </lineage>
</organism>
<gene>
    <name evidence="1" type="ORF">DNFV4_00523</name>
</gene>
<protein>
    <submittedName>
        <fullName evidence="1">Uncharacterized protein</fullName>
    </submittedName>
</protein>
<dbReference type="RefSeq" id="WP_289267099.1">
    <property type="nucleotide sequence ID" value="NZ_OX365700.1"/>
</dbReference>
<dbReference type="Proteomes" id="UP001179121">
    <property type="component" value="Chromosome"/>
</dbReference>
<name>A0AA86MW89_9BACT</name>
<proteinExistence type="predicted"/>
<dbReference type="KEGG" id="nti:DNFV4_00523"/>
<evidence type="ECO:0000313" key="2">
    <source>
        <dbReference type="Proteomes" id="UP001179121"/>
    </source>
</evidence>
<reference evidence="1" key="1">
    <citation type="submission" date="2022-10" db="EMBL/GenBank/DDBJ databases">
        <authorList>
            <person name="Koch H."/>
        </authorList>
    </citation>
    <scope>NUCLEOTIDE SEQUENCE</scope>
    <source>
        <strain evidence="1">DNF</strain>
    </source>
</reference>
<dbReference type="EMBL" id="OX365700">
    <property type="protein sequence ID" value="CAI4030099.1"/>
    <property type="molecule type" value="Genomic_DNA"/>
</dbReference>
<accession>A0AA86MW89</accession>
<keyword evidence="2" id="KW-1185">Reference proteome</keyword>
<evidence type="ECO:0000313" key="1">
    <source>
        <dbReference type="EMBL" id="CAI4030099.1"/>
    </source>
</evidence>
<sequence length="145" mass="15899">MTRTIASLLCALLLIGQAGCLRGPIGWQRVSLNQRIAAEDVRFIIDGQTSLADVTARLGSPDEMVAVGDHVLARYHFTDGKYFRANFGWGLRFLIPFYSPDLVLGGGGIGTDIFQIACDAQWIVRDHAFATHANSSEFRLLPFGD</sequence>
<dbReference type="AlphaFoldDB" id="A0AA86MW89"/>